<evidence type="ECO:0000313" key="1">
    <source>
        <dbReference type="EMBL" id="CAD6188029.1"/>
    </source>
</evidence>
<name>A0A8S1GXB7_9PELO</name>
<protein>
    <submittedName>
        <fullName evidence="1">Uncharacterized protein</fullName>
    </submittedName>
</protein>
<gene>
    <name evidence="1" type="ORF">CAUJ_LOCUS3948</name>
</gene>
<sequence length="445" mass="51204">MSCRQHELEDVYERLSSFQIHIDRSEELEDFFVSCRTEVLEVLFESPEGCLVAAQAVKFFSRSKDNEITIRSKKTLKKLLDAVRKMENPSFKLVIDTSSAVVAVNVESDFICSWLEFFCKFIVDHSAKVDVIESVQTLTVLLSLLSERGERSANEVWVRSLICFCRVLLTHNSEKLTETLRFSVWNLVTTLYKIFGYDFFNIDAEFFVLLAKLNAVEVQMVLHDPKNVDVQRFILHSSILEGFNLCIESEPSSSPSELEAVEKCHMEAAQGIVSAIRYIVEFYLLSVQVEEDISDEISLELWKFCVDLLRNGQAAVLKSDTLRKITPILIQKMNAINISSSSSTDVIVDYQRVFLDVLPDLPVLTAITPVVFVELIAKRYENHKEDWIEIFFETFMVFESLKERKDWYTKETLAAACKRLASIPNKEVVRLNDLFEELRSRMMAS</sequence>
<dbReference type="EMBL" id="CAJGYM010000007">
    <property type="protein sequence ID" value="CAD6188029.1"/>
    <property type="molecule type" value="Genomic_DNA"/>
</dbReference>
<evidence type="ECO:0000313" key="2">
    <source>
        <dbReference type="Proteomes" id="UP000835052"/>
    </source>
</evidence>
<organism evidence="1 2">
    <name type="scientific">Caenorhabditis auriculariae</name>
    <dbReference type="NCBI Taxonomy" id="2777116"/>
    <lineage>
        <taxon>Eukaryota</taxon>
        <taxon>Metazoa</taxon>
        <taxon>Ecdysozoa</taxon>
        <taxon>Nematoda</taxon>
        <taxon>Chromadorea</taxon>
        <taxon>Rhabditida</taxon>
        <taxon>Rhabditina</taxon>
        <taxon>Rhabditomorpha</taxon>
        <taxon>Rhabditoidea</taxon>
        <taxon>Rhabditidae</taxon>
        <taxon>Peloderinae</taxon>
        <taxon>Caenorhabditis</taxon>
    </lineage>
</organism>
<proteinExistence type="predicted"/>
<dbReference type="Proteomes" id="UP000835052">
    <property type="component" value="Unassembled WGS sequence"/>
</dbReference>
<comment type="caution">
    <text evidence="1">The sequence shown here is derived from an EMBL/GenBank/DDBJ whole genome shotgun (WGS) entry which is preliminary data.</text>
</comment>
<reference evidence="1" key="1">
    <citation type="submission" date="2020-10" db="EMBL/GenBank/DDBJ databases">
        <authorList>
            <person name="Kikuchi T."/>
        </authorList>
    </citation>
    <scope>NUCLEOTIDE SEQUENCE</scope>
    <source>
        <strain evidence="1">NKZ352</strain>
    </source>
</reference>
<accession>A0A8S1GXB7</accession>
<dbReference type="AlphaFoldDB" id="A0A8S1GXB7"/>
<keyword evidence="2" id="KW-1185">Reference proteome</keyword>
<dbReference type="OrthoDB" id="5839964at2759"/>